<name>A0A1Q6DV04_METT1</name>
<feature type="site" description="Transition state stabilizer" evidence="8">
    <location>
        <position position="253"/>
    </location>
</feature>
<evidence type="ECO:0000313" key="10">
    <source>
        <dbReference type="EMBL" id="OKY78173.1"/>
    </source>
</evidence>
<keyword evidence="2 8" id="KW-0055">Arginine biosynthesis</keyword>
<evidence type="ECO:0000259" key="9">
    <source>
        <dbReference type="Pfam" id="PF00696"/>
    </source>
</evidence>
<dbReference type="HAMAP" id="MF_00082">
    <property type="entry name" value="ArgB"/>
    <property type="match status" value="1"/>
</dbReference>
<comment type="similarity">
    <text evidence="8">Belongs to the acetylglutamate kinase family. ArgB subfamily.</text>
</comment>
<organism evidence="10 11">
    <name type="scientific">Methanohalarchaeum thermophilum</name>
    <dbReference type="NCBI Taxonomy" id="1903181"/>
    <lineage>
        <taxon>Archaea</taxon>
        <taxon>Methanobacteriati</taxon>
        <taxon>Methanobacteriota</taxon>
        <taxon>Methanonatronarchaeia</taxon>
        <taxon>Methanonatronarchaeales</taxon>
        <taxon>Methanonatronarchaeaceae</taxon>
        <taxon>Candidatus Methanohalarchaeum</taxon>
    </lineage>
</organism>
<evidence type="ECO:0000256" key="3">
    <source>
        <dbReference type="ARBA" id="ARBA00022605"/>
    </source>
</evidence>
<sequence length="296" mass="32320">MDTGLNRENILIEALPYIKRFHGSTIVIKFGGHIVIDEESIKNIIKDIILLKYVGMKPVIVHGGGPEITRVMNEMGIKPKSVDGLRITDEKTIEIARMVLIGNINTKIVSKIEKEGVKSIGLSGKDGKLFTARKKGKKKVEIEGEEKKIDLGYVGEIENVDPELIEIMTERSYIPVISPIAIGQTGISLNVNADSVAGRLAHELNARKLIMATNVDGVLKDPSDKSTLISELSIKESKSIIRDGTVEGGMIPKVKACINAVNKGVKKAHIINGEKNHSILLEIFTDEGIGTMIKKN</sequence>
<dbReference type="InterPro" id="IPR036393">
    <property type="entry name" value="AceGlu_kinase-like_sf"/>
</dbReference>
<keyword evidence="4 8" id="KW-0808">Transferase</keyword>
<evidence type="ECO:0000256" key="2">
    <source>
        <dbReference type="ARBA" id="ARBA00022571"/>
    </source>
</evidence>
<evidence type="ECO:0000256" key="5">
    <source>
        <dbReference type="ARBA" id="ARBA00022741"/>
    </source>
</evidence>
<gene>
    <name evidence="8" type="primary">argB</name>
    <name evidence="10" type="ORF">BTN85_0658</name>
</gene>
<dbReference type="PRINTS" id="PR00474">
    <property type="entry name" value="GLU5KINASE"/>
</dbReference>
<dbReference type="InterPro" id="IPR041727">
    <property type="entry name" value="NAGK-C"/>
</dbReference>
<dbReference type="InterPro" id="IPR004662">
    <property type="entry name" value="AcgluKinase_fam"/>
</dbReference>
<feature type="binding site" evidence="8">
    <location>
        <position position="86"/>
    </location>
    <ligand>
        <name>substrate</name>
    </ligand>
</feature>
<feature type="binding site" evidence="8">
    <location>
        <begin position="64"/>
        <end position="65"/>
    </location>
    <ligand>
        <name>substrate</name>
    </ligand>
</feature>
<dbReference type="PIRSF" id="PIRSF000728">
    <property type="entry name" value="NAGK"/>
    <property type="match status" value="1"/>
</dbReference>
<dbReference type="AlphaFoldDB" id="A0A1Q6DV04"/>
<keyword evidence="5 8" id="KW-0547">Nucleotide-binding</keyword>
<keyword evidence="3 8" id="KW-0028">Amino-acid biosynthesis</keyword>
<accession>A0A1Q6DV04</accession>
<dbReference type="InParanoid" id="A0A1Q6DV04"/>
<feature type="domain" description="Aspartate/glutamate/uridylate kinase" evidence="9">
    <location>
        <begin position="25"/>
        <end position="272"/>
    </location>
</feature>
<comment type="pathway">
    <text evidence="1 8">Amino-acid biosynthesis; L-arginine biosynthesis; N(2)-acetyl-L-ornithine from L-glutamate: step 2/4.</text>
</comment>
<feature type="binding site" evidence="8">
    <location>
        <position position="190"/>
    </location>
    <ligand>
        <name>substrate</name>
    </ligand>
</feature>
<dbReference type="NCBIfam" id="TIGR00761">
    <property type="entry name" value="argB"/>
    <property type="match status" value="1"/>
</dbReference>
<dbReference type="Gene3D" id="3.40.1160.10">
    <property type="entry name" value="Acetylglutamate kinase-like"/>
    <property type="match status" value="1"/>
</dbReference>
<keyword evidence="7 8" id="KW-0067">ATP-binding</keyword>
<feature type="site" description="Transition state stabilizer" evidence="8">
    <location>
        <position position="29"/>
    </location>
</feature>
<evidence type="ECO:0000256" key="6">
    <source>
        <dbReference type="ARBA" id="ARBA00022777"/>
    </source>
</evidence>
<dbReference type="InterPro" id="IPR037528">
    <property type="entry name" value="ArgB"/>
</dbReference>
<comment type="subcellular location">
    <subcellularLocation>
        <location evidence="8">Cytoplasm</location>
    </subcellularLocation>
</comment>
<dbReference type="CDD" id="cd04250">
    <property type="entry name" value="AAK_NAGK-C"/>
    <property type="match status" value="1"/>
</dbReference>
<dbReference type="GO" id="GO:0005524">
    <property type="term" value="F:ATP binding"/>
    <property type="evidence" value="ECO:0007669"/>
    <property type="project" value="UniProtKB-UniRule"/>
</dbReference>
<keyword evidence="6 8" id="KW-0418">Kinase</keyword>
<proteinExistence type="inferred from homology"/>
<dbReference type="PANTHER" id="PTHR23342">
    <property type="entry name" value="N-ACETYLGLUTAMATE SYNTHASE"/>
    <property type="match status" value="1"/>
</dbReference>
<dbReference type="EC" id="2.7.2.8" evidence="8"/>
<dbReference type="FunCoup" id="A0A1Q6DV04">
    <property type="interactions" value="111"/>
</dbReference>
<dbReference type="FunFam" id="3.40.1160.10:FF:000004">
    <property type="entry name" value="Acetylglutamate kinase"/>
    <property type="match status" value="1"/>
</dbReference>
<evidence type="ECO:0000256" key="7">
    <source>
        <dbReference type="ARBA" id="ARBA00022840"/>
    </source>
</evidence>
<dbReference type="GO" id="GO:0005737">
    <property type="term" value="C:cytoplasm"/>
    <property type="evidence" value="ECO:0007669"/>
    <property type="project" value="UniProtKB-SubCell"/>
</dbReference>
<dbReference type="PANTHER" id="PTHR23342:SF0">
    <property type="entry name" value="N-ACETYLGLUTAMATE SYNTHASE, MITOCHONDRIAL"/>
    <property type="match status" value="1"/>
</dbReference>
<evidence type="ECO:0000256" key="4">
    <source>
        <dbReference type="ARBA" id="ARBA00022679"/>
    </source>
</evidence>
<keyword evidence="11" id="KW-1185">Reference proteome</keyword>
<evidence type="ECO:0000313" key="11">
    <source>
        <dbReference type="Proteomes" id="UP000185744"/>
    </source>
</evidence>
<dbReference type="InterPro" id="IPR001057">
    <property type="entry name" value="Glu/AcGlu_kinase"/>
</dbReference>
<dbReference type="GO" id="GO:0042450">
    <property type="term" value="P:L-arginine biosynthetic process via ornithine"/>
    <property type="evidence" value="ECO:0007669"/>
    <property type="project" value="UniProtKB-UniRule"/>
</dbReference>
<dbReference type="Pfam" id="PF00696">
    <property type="entry name" value="AA_kinase"/>
    <property type="match status" value="1"/>
</dbReference>
<comment type="function">
    <text evidence="8">Catalyzes the ATP-dependent phosphorylation of N-acetyl-L-glutamate.</text>
</comment>
<protein>
    <recommendedName>
        <fullName evidence="8">Acetylglutamate kinase</fullName>
        <ecNumber evidence="8">2.7.2.8</ecNumber>
    </recommendedName>
    <alternativeName>
        <fullName evidence="8">N-acetyl-L-glutamate 5-phosphotransferase</fullName>
    </alternativeName>
    <alternativeName>
        <fullName evidence="8">NAG kinase</fullName>
        <shortName evidence="8">NAGK</shortName>
    </alternativeName>
</protein>
<keyword evidence="8" id="KW-0963">Cytoplasm</keyword>
<dbReference type="GO" id="GO:0003991">
    <property type="term" value="F:acetylglutamate kinase activity"/>
    <property type="evidence" value="ECO:0007669"/>
    <property type="project" value="UniProtKB-UniRule"/>
</dbReference>
<dbReference type="EMBL" id="MSDW01000001">
    <property type="protein sequence ID" value="OKY78173.1"/>
    <property type="molecule type" value="Genomic_DNA"/>
</dbReference>
<evidence type="ECO:0000256" key="8">
    <source>
        <dbReference type="HAMAP-Rule" id="MF_00082"/>
    </source>
</evidence>
<dbReference type="STRING" id="1903181.BTN85_0658"/>
<comment type="catalytic activity">
    <reaction evidence="8">
        <text>N-acetyl-L-glutamate + ATP = N-acetyl-L-glutamyl 5-phosphate + ADP</text>
        <dbReference type="Rhea" id="RHEA:14629"/>
        <dbReference type="ChEBI" id="CHEBI:30616"/>
        <dbReference type="ChEBI" id="CHEBI:44337"/>
        <dbReference type="ChEBI" id="CHEBI:57936"/>
        <dbReference type="ChEBI" id="CHEBI:456216"/>
        <dbReference type="EC" id="2.7.2.8"/>
    </reaction>
</comment>
<evidence type="ECO:0000256" key="1">
    <source>
        <dbReference type="ARBA" id="ARBA00004828"/>
    </source>
</evidence>
<reference evidence="10" key="1">
    <citation type="submission" date="2016-12" db="EMBL/GenBank/DDBJ databases">
        <title>Discovery of methanogenic haloarchaea.</title>
        <authorList>
            <person name="Sorokin D.Y."/>
            <person name="Makarova K.S."/>
            <person name="Abbas B."/>
            <person name="Ferrer M."/>
            <person name="Golyshin P.N."/>
        </authorList>
    </citation>
    <scope>NUCLEOTIDE SEQUENCE [LARGE SCALE GENOMIC DNA]</scope>
    <source>
        <strain evidence="10">HMET1</strain>
    </source>
</reference>
<comment type="caution">
    <text evidence="10">The sequence shown here is derived from an EMBL/GenBank/DDBJ whole genome shotgun (WGS) entry which is preliminary data.</text>
</comment>
<dbReference type="Proteomes" id="UP000185744">
    <property type="component" value="Unassembled WGS sequence"/>
</dbReference>
<dbReference type="UniPathway" id="UPA00068">
    <property type="reaction ID" value="UER00107"/>
</dbReference>
<dbReference type="SUPFAM" id="SSF53633">
    <property type="entry name" value="Carbamate kinase-like"/>
    <property type="match status" value="1"/>
</dbReference>
<dbReference type="InterPro" id="IPR001048">
    <property type="entry name" value="Asp/Glu/Uridylate_kinase"/>
</dbReference>